<gene>
    <name evidence="1" type="ORF">METZ01_LOCUS131178</name>
</gene>
<feature type="non-terminal residue" evidence="1">
    <location>
        <position position="341"/>
    </location>
</feature>
<evidence type="ECO:0000313" key="1">
    <source>
        <dbReference type="EMBL" id="SVA78324.1"/>
    </source>
</evidence>
<name>A0A381YMY2_9ZZZZ</name>
<sequence length="341" mass="37021">MKKHAIMLVGSLFALSISVVAQNPKFAPVRTDIPMGGKLSPKEEEPVFAICSKQGMRVLVSRDDGKNWKQTFLATDSREDGGWHGNYSVYGMAYTEGVIGVFSGWGTPGIYIGSDDGVNWSHLNKESAKLGSVWGAAGGKGVMLTGADQWQGITSSSDTHANWRKHSLKDLLDGGKTHHVICGFGDFKGGRFLAIGDNRQVFVSDDLCKSWKHSRIPEGVDRGQEAIAYGNNVFVCSFKDKAARSLDGGVTWTLHDHGVKSASWRGLSFVNGEFWLTGRNGGGRRSKDGATWEDLPAETPAGRFAQSPNGTIINVARFRYDVKRSTDGKNWETVFTAPASA</sequence>
<proteinExistence type="predicted"/>
<dbReference type="AlphaFoldDB" id="A0A381YMY2"/>
<dbReference type="EMBL" id="UINC01018611">
    <property type="protein sequence ID" value="SVA78324.1"/>
    <property type="molecule type" value="Genomic_DNA"/>
</dbReference>
<dbReference type="InterPro" id="IPR015943">
    <property type="entry name" value="WD40/YVTN_repeat-like_dom_sf"/>
</dbReference>
<protein>
    <recommendedName>
        <fullName evidence="2">Photosynthesis system II assembly factor Ycf48/Hcf136-like domain-containing protein</fullName>
    </recommendedName>
</protein>
<evidence type="ECO:0008006" key="2">
    <source>
        <dbReference type="Google" id="ProtNLM"/>
    </source>
</evidence>
<dbReference type="SUPFAM" id="SSF110296">
    <property type="entry name" value="Oligoxyloglucan reducing end-specific cellobiohydrolase"/>
    <property type="match status" value="1"/>
</dbReference>
<organism evidence="1">
    <name type="scientific">marine metagenome</name>
    <dbReference type="NCBI Taxonomy" id="408172"/>
    <lineage>
        <taxon>unclassified sequences</taxon>
        <taxon>metagenomes</taxon>
        <taxon>ecological metagenomes</taxon>
    </lineage>
</organism>
<accession>A0A381YMY2</accession>
<reference evidence="1" key="1">
    <citation type="submission" date="2018-05" db="EMBL/GenBank/DDBJ databases">
        <authorList>
            <person name="Lanie J.A."/>
            <person name="Ng W.-L."/>
            <person name="Kazmierczak K.M."/>
            <person name="Andrzejewski T.M."/>
            <person name="Davidsen T.M."/>
            <person name="Wayne K.J."/>
            <person name="Tettelin H."/>
            <person name="Glass J.I."/>
            <person name="Rusch D."/>
            <person name="Podicherti R."/>
            <person name="Tsui H.-C.T."/>
            <person name="Winkler M.E."/>
        </authorList>
    </citation>
    <scope>NUCLEOTIDE SEQUENCE</scope>
</reference>
<dbReference type="Gene3D" id="2.130.10.10">
    <property type="entry name" value="YVTN repeat-like/Quinoprotein amine dehydrogenase"/>
    <property type="match status" value="1"/>
</dbReference>